<dbReference type="PROSITE" id="PS50975">
    <property type="entry name" value="ATP_GRASP"/>
    <property type="match status" value="1"/>
</dbReference>
<dbReference type="AlphaFoldDB" id="A0A7W9FKC9"/>
<dbReference type="RefSeq" id="WP_343061109.1">
    <property type="nucleotide sequence ID" value="NZ_JACHOO010000003.1"/>
</dbReference>
<sequence>MSDDSPLPSWSRRVTRTLAWAGPDDPGALAFLIAAAERHDLAGFLLVAASDADVRFVSRNATLLAGHFRLTLPEWETLRVLCEKPRLYGQAEALGLGYPRVWRADGRDAAAIRFPVVMKPAMGGGRSRLARAKVIRIDDAATLAALFAEASGEMNADDIVVQELIPGGGESQYSYAGLWRDGVPVAEFTARRLRQYPIDFGYTSTCVETVDAPDVAAAARRLLAATRHHGLIEVEFKRDPEGRLRLLDANPRPWSWFGLAAAAGLDLGALLAADAAPAPGRPVATARTGVAWIYLARDLAAALRLVGRGALGPRAYLRSLGRVRAFAAFAADDPLPGLVDLPLTAWRVLVRRVLKLR</sequence>
<feature type="domain" description="ATP-grasp" evidence="2">
    <location>
        <begin position="88"/>
        <end position="276"/>
    </location>
</feature>
<reference evidence="3 4" key="1">
    <citation type="submission" date="2020-08" db="EMBL/GenBank/DDBJ databases">
        <title>Genomic Encyclopedia of Type Strains, Phase IV (KMG-IV): sequencing the most valuable type-strain genomes for metagenomic binning, comparative biology and taxonomic classification.</title>
        <authorList>
            <person name="Goeker M."/>
        </authorList>
    </citation>
    <scope>NUCLEOTIDE SEQUENCE [LARGE SCALE GENOMIC DNA]</scope>
    <source>
        <strain evidence="3 4">DSM 16268</strain>
    </source>
</reference>
<evidence type="ECO:0000256" key="1">
    <source>
        <dbReference type="PROSITE-ProRule" id="PRU00409"/>
    </source>
</evidence>
<protein>
    <submittedName>
        <fullName evidence="3">Putative ATP-grasp superfamily ATP-dependent carboligase</fullName>
    </submittedName>
</protein>
<keyword evidence="3" id="KW-0436">Ligase</keyword>
<dbReference type="Gene3D" id="3.30.470.20">
    <property type="entry name" value="ATP-grasp fold, B domain"/>
    <property type="match status" value="1"/>
</dbReference>
<organism evidence="3 4">
    <name type="scientific">Prosthecomicrobium pneumaticum</name>
    <dbReference type="NCBI Taxonomy" id="81895"/>
    <lineage>
        <taxon>Bacteria</taxon>
        <taxon>Pseudomonadati</taxon>
        <taxon>Pseudomonadota</taxon>
        <taxon>Alphaproteobacteria</taxon>
        <taxon>Hyphomicrobiales</taxon>
        <taxon>Kaistiaceae</taxon>
        <taxon>Prosthecomicrobium</taxon>
    </lineage>
</organism>
<dbReference type="GO" id="GO:0016874">
    <property type="term" value="F:ligase activity"/>
    <property type="evidence" value="ECO:0007669"/>
    <property type="project" value="UniProtKB-KW"/>
</dbReference>
<proteinExistence type="predicted"/>
<dbReference type="EMBL" id="JACHOO010000003">
    <property type="protein sequence ID" value="MBB5752410.1"/>
    <property type="molecule type" value="Genomic_DNA"/>
</dbReference>
<keyword evidence="1" id="KW-0067">ATP-binding</keyword>
<dbReference type="SUPFAM" id="SSF56059">
    <property type="entry name" value="Glutathione synthetase ATP-binding domain-like"/>
    <property type="match status" value="1"/>
</dbReference>
<accession>A0A7W9FKC9</accession>
<keyword evidence="4" id="KW-1185">Reference proteome</keyword>
<keyword evidence="1" id="KW-0547">Nucleotide-binding</keyword>
<evidence type="ECO:0000313" key="4">
    <source>
        <dbReference type="Proteomes" id="UP000523821"/>
    </source>
</evidence>
<dbReference type="Proteomes" id="UP000523821">
    <property type="component" value="Unassembled WGS sequence"/>
</dbReference>
<evidence type="ECO:0000313" key="3">
    <source>
        <dbReference type="EMBL" id="MBB5752410.1"/>
    </source>
</evidence>
<dbReference type="GO" id="GO:0046872">
    <property type="term" value="F:metal ion binding"/>
    <property type="evidence" value="ECO:0007669"/>
    <property type="project" value="InterPro"/>
</dbReference>
<dbReference type="GO" id="GO:0005524">
    <property type="term" value="F:ATP binding"/>
    <property type="evidence" value="ECO:0007669"/>
    <property type="project" value="UniProtKB-UniRule"/>
</dbReference>
<name>A0A7W9FKC9_9HYPH</name>
<comment type="caution">
    <text evidence="3">The sequence shown here is derived from an EMBL/GenBank/DDBJ whole genome shotgun (WGS) entry which is preliminary data.</text>
</comment>
<gene>
    <name evidence="3" type="ORF">GGQ63_001464</name>
</gene>
<dbReference type="InterPro" id="IPR011761">
    <property type="entry name" value="ATP-grasp"/>
</dbReference>
<evidence type="ECO:0000259" key="2">
    <source>
        <dbReference type="PROSITE" id="PS50975"/>
    </source>
</evidence>